<comment type="caution">
    <text evidence="1">The sequence shown here is derived from an EMBL/GenBank/DDBJ whole genome shotgun (WGS) entry which is preliminary data.</text>
</comment>
<dbReference type="Gene3D" id="1.25.40.80">
    <property type="match status" value="1"/>
</dbReference>
<dbReference type="InterPro" id="IPR014729">
    <property type="entry name" value="Rossmann-like_a/b/a_fold"/>
</dbReference>
<dbReference type="AlphaFoldDB" id="A0AA41ZIT2"/>
<organism evidence="1 2">
    <name type="scientific">Larsenimonas rhizosphaerae</name>
    <dbReference type="NCBI Taxonomy" id="2944682"/>
    <lineage>
        <taxon>Bacteria</taxon>
        <taxon>Pseudomonadati</taxon>
        <taxon>Pseudomonadota</taxon>
        <taxon>Gammaproteobacteria</taxon>
        <taxon>Oceanospirillales</taxon>
        <taxon>Halomonadaceae</taxon>
        <taxon>Larsenimonas</taxon>
    </lineage>
</organism>
<dbReference type="Gene3D" id="1.10.10.1710">
    <property type="entry name" value="Deoxyribodipyrimidine photolyase-related"/>
    <property type="match status" value="1"/>
</dbReference>
<dbReference type="EMBL" id="JAPIVE010000004">
    <property type="protein sequence ID" value="MCX2525400.1"/>
    <property type="molecule type" value="Genomic_DNA"/>
</dbReference>
<dbReference type="PANTHER" id="PTHR38657:SF1">
    <property type="entry name" value="SLR1343 PROTEIN"/>
    <property type="match status" value="1"/>
</dbReference>
<accession>A0AA41ZIT2</accession>
<dbReference type="PANTHER" id="PTHR38657">
    <property type="entry name" value="SLR1343 PROTEIN"/>
    <property type="match status" value="1"/>
</dbReference>
<dbReference type="Pfam" id="PF04244">
    <property type="entry name" value="DPRP"/>
    <property type="match status" value="1"/>
</dbReference>
<dbReference type="SUPFAM" id="SSF48173">
    <property type="entry name" value="Cryptochrome/photolyase FAD-binding domain"/>
    <property type="match status" value="1"/>
</dbReference>
<dbReference type="RefSeq" id="WP_265896881.1">
    <property type="nucleotide sequence ID" value="NZ_JAPIVE010000004.1"/>
</dbReference>
<dbReference type="Gene3D" id="1.10.579.10">
    <property type="entry name" value="DNA Cyclobutane Dipyrimidine Photolyase, subunit A, domain 3"/>
    <property type="match status" value="1"/>
</dbReference>
<dbReference type="InterPro" id="IPR036134">
    <property type="entry name" value="Crypto/Photolyase_FAD-like_sf"/>
</dbReference>
<name>A0AA41ZIT2_9GAMM</name>
<keyword evidence="2" id="KW-1185">Reference proteome</keyword>
<gene>
    <name evidence="1" type="ORF">OQ287_14230</name>
</gene>
<protein>
    <submittedName>
        <fullName evidence="1">Cryptochrome/photolyase family protein</fullName>
    </submittedName>
</protein>
<dbReference type="InterPro" id="IPR007357">
    <property type="entry name" value="PhrB-like"/>
</dbReference>
<dbReference type="Gene3D" id="3.40.50.620">
    <property type="entry name" value="HUPs"/>
    <property type="match status" value="1"/>
</dbReference>
<evidence type="ECO:0000313" key="1">
    <source>
        <dbReference type="EMBL" id="MCX2525400.1"/>
    </source>
</evidence>
<dbReference type="Proteomes" id="UP001165678">
    <property type="component" value="Unassembled WGS sequence"/>
</dbReference>
<reference evidence="1" key="1">
    <citation type="submission" date="2022-11" db="EMBL/GenBank/DDBJ databases">
        <title>Larsenimonas rhizosphaerae sp. nov., isolated from a tidal mudflat.</title>
        <authorList>
            <person name="Lee S.D."/>
            <person name="Kim I.S."/>
        </authorList>
    </citation>
    <scope>NUCLEOTIDE SEQUENCE</scope>
    <source>
        <strain evidence="1">GH2-1</strain>
    </source>
</reference>
<dbReference type="InterPro" id="IPR052551">
    <property type="entry name" value="UV-DNA_repair_photolyase"/>
</dbReference>
<sequence length="511" mass="59644">MASLVILLGDQLSDRLPAFDDFDLDTDRVLMAEVDQEARYVPHHPQKILLIFAAMRAFATRLEQQGKKVIYRKIDSTIDANSLEDAVRHELERRHYDRVILTHCGEHRLHQTMRRWQADLPVDEVELRADTRFIAPLSFFRQWARDRKAWRMEYFYREMRQRTGLLMNADGSPAGGQWNFDADNRRAYDGNTPLPEHPGFEMSEATRTLARQIENRFGDHFGTLDAFNWPTTHDEAERLLETFIDEALPGFGDFQDALAHGQPFLFHALISSSLNLGLLDPLDVCRRAEQAYRDGNAPLNAVEGFIRQILGWREYVRGLYWQLMPDYAERNHLNARKTLPWSYWGGETDMHCIREVVRGIEQYGYAHHIQRLMVTGNFALLLGVNPREVCEWYLAVFVDAFEWVELPNTLGMALHADGGVMGSKPYAASGRYIDRQGDYCAHCTYNVKTTSEDDSCPFNSLYWAFLDRHRDRFEGNHRMKMMYRNWDRQADDRRAATLARARWVRNNVERL</sequence>
<evidence type="ECO:0000313" key="2">
    <source>
        <dbReference type="Proteomes" id="UP001165678"/>
    </source>
</evidence>
<proteinExistence type="predicted"/>